<protein>
    <submittedName>
        <fullName evidence="3">4'-phosphopantetheinyl transferase superfamily</fullName>
    </submittedName>
</protein>
<accession>A0A4U9VNW3</accession>
<dbReference type="GO" id="GO:0008897">
    <property type="term" value="F:holo-[acyl-carrier-protein] synthase activity"/>
    <property type="evidence" value="ECO:0007669"/>
    <property type="project" value="InterPro"/>
</dbReference>
<gene>
    <name evidence="3" type="ORF">NCTC11429_03605</name>
</gene>
<evidence type="ECO:0000256" key="1">
    <source>
        <dbReference type="ARBA" id="ARBA00022679"/>
    </source>
</evidence>
<evidence type="ECO:0000313" key="3">
    <source>
        <dbReference type="EMBL" id="VTR47937.1"/>
    </source>
</evidence>
<organism evidence="3 4">
    <name type="scientific">Sphingobacterium thalpophilum</name>
    <dbReference type="NCBI Taxonomy" id="259"/>
    <lineage>
        <taxon>Bacteria</taxon>
        <taxon>Pseudomonadati</taxon>
        <taxon>Bacteroidota</taxon>
        <taxon>Sphingobacteriia</taxon>
        <taxon>Sphingobacteriales</taxon>
        <taxon>Sphingobacteriaceae</taxon>
        <taxon>Sphingobacterium</taxon>
    </lineage>
</organism>
<dbReference type="KEGG" id="stha:NCTC11429_03605"/>
<evidence type="ECO:0000313" key="4">
    <source>
        <dbReference type="Proteomes" id="UP000308196"/>
    </source>
</evidence>
<dbReference type="AlphaFoldDB" id="A0A4U9VNW3"/>
<dbReference type="GeneID" id="78464267"/>
<dbReference type="SUPFAM" id="SSF56214">
    <property type="entry name" value="4'-phosphopantetheinyl transferase"/>
    <property type="match status" value="1"/>
</dbReference>
<feature type="domain" description="4'-phosphopantetheinyl transferase" evidence="2">
    <location>
        <begin position="2"/>
        <end position="64"/>
    </location>
</feature>
<dbReference type="STRING" id="1123265.GCA_000686625_01259"/>
<dbReference type="Proteomes" id="UP000308196">
    <property type="component" value="Chromosome"/>
</dbReference>
<reference evidence="3 4" key="1">
    <citation type="submission" date="2019-05" db="EMBL/GenBank/DDBJ databases">
        <authorList>
            <consortium name="Pathogen Informatics"/>
        </authorList>
    </citation>
    <scope>NUCLEOTIDE SEQUENCE [LARGE SCALE GENOMIC DNA]</scope>
    <source>
        <strain evidence="3 4">NCTC11429</strain>
    </source>
</reference>
<proteinExistence type="predicted"/>
<name>A0A4U9VNW3_9SPHI</name>
<sequence length="168" mass="19295">MIGNDVVDLVQSRRESNWTRPGFMSKLFTDSEQLLVADSKDSELTVWLLWSMKEAAYKIWHRHNRIRKFMPKQLVCSLIKLSSHYAWGKVTCGESIFYTVTMISADLIHSIAVDDLANFSQVKEIEKAKILKDPDGIPYFLVPDRREPLAVSVSHHGRFEKLVALFAV</sequence>
<keyword evidence="1 3" id="KW-0808">Transferase</keyword>
<dbReference type="RefSeq" id="WP_028068817.1">
    <property type="nucleotide sequence ID" value="NZ_LR590484.1"/>
</dbReference>
<dbReference type="Pfam" id="PF01648">
    <property type="entry name" value="ACPS"/>
    <property type="match status" value="1"/>
</dbReference>
<dbReference type="Gene3D" id="3.90.470.20">
    <property type="entry name" value="4'-phosphopantetheinyl transferase domain"/>
    <property type="match status" value="1"/>
</dbReference>
<dbReference type="EMBL" id="LR590484">
    <property type="protein sequence ID" value="VTR47937.1"/>
    <property type="molecule type" value="Genomic_DNA"/>
</dbReference>
<dbReference type="GO" id="GO:0000287">
    <property type="term" value="F:magnesium ion binding"/>
    <property type="evidence" value="ECO:0007669"/>
    <property type="project" value="InterPro"/>
</dbReference>
<dbReference type="InterPro" id="IPR008278">
    <property type="entry name" value="4-PPantetheinyl_Trfase_dom"/>
</dbReference>
<evidence type="ECO:0000259" key="2">
    <source>
        <dbReference type="Pfam" id="PF01648"/>
    </source>
</evidence>
<dbReference type="InterPro" id="IPR037143">
    <property type="entry name" value="4-PPantetheinyl_Trfase_dom_sf"/>
</dbReference>